<evidence type="ECO:0000256" key="3">
    <source>
        <dbReference type="ARBA" id="ARBA00022553"/>
    </source>
</evidence>
<evidence type="ECO:0000259" key="11">
    <source>
        <dbReference type="Pfam" id="PF02518"/>
    </source>
</evidence>
<protein>
    <recommendedName>
        <fullName evidence="2">histidine kinase</fullName>
        <ecNumber evidence="2">2.7.13.3</ecNumber>
    </recommendedName>
</protein>
<dbReference type="GO" id="GO:0016020">
    <property type="term" value="C:membrane"/>
    <property type="evidence" value="ECO:0007669"/>
    <property type="project" value="InterPro"/>
</dbReference>
<feature type="transmembrane region" description="Helical" evidence="10">
    <location>
        <begin position="160"/>
        <end position="181"/>
    </location>
</feature>
<evidence type="ECO:0000259" key="12">
    <source>
        <dbReference type="Pfam" id="PF07730"/>
    </source>
</evidence>
<evidence type="ECO:0000256" key="8">
    <source>
        <dbReference type="ARBA" id="ARBA00023012"/>
    </source>
</evidence>
<dbReference type="GO" id="GO:0000155">
    <property type="term" value="F:phosphorelay sensor kinase activity"/>
    <property type="evidence" value="ECO:0007669"/>
    <property type="project" value="InterPro"/>
</dbReference>
<feature type="domain" description="Signal transduction histidine kinase subgroup 3 dimerisation and phosphoacceptor" evidence="12">
    <location>
        <begin position="213"/>
        <end position="275"/>
    </location>
</feature>
<evidence type="ECO:0000256" key="4">
    <source>
        <dbReference type="ARBA" id="ARBA00022679"/>
    </source>
</evidence>
<dbReference type="Gene3D" id="1.20.5.1930">
    <property type="match status" value="1"/>
</dbReference>
<dbReference type="GO" id="GO:0005524">
    <property type="term" value="F:ATP binding"/>
    <property type="evidence" value="ECO:0007669"/>
    <property type="project" value="UniProtKB-KW"/>
</dbReference>
<proteinExistence type="predicted"/>
<dbReference type="EMBL" id="PGFB01000001">
    <property type="protein sequence ID" value="PJJ65541.1"/>
    <property type="molecule type" value="Genomic_DNA"/>
</dbReference>
<feature type="domain" description="DUF7134" evidence="13">
    <location>
        <begin position="33"/>
        <end position="159"/>
    </location>
</feature>
<evidence type="ECO:0000256" key="2">
    <source>
        <dbReference type="ARBA" id="ARBA00012438"/>
    </source>
</evidence>
<evidence type="ECO:0000259" key="13">
    <source>
        <dbReference type="Pfam" id="PF23539"/>
    </source>
</evidence>
<evidence type="ECO:0000313" key="15">
    <source>
        <dbReference type="Proteomes" id="UP000230161"/>
    </source>
</evidence>
<evidence type="ECO:0000256" key="10">
    <source>
        <dbReference type="SAM" id="Phobius"/>
    </source>
</evidence>
<keyword evidence="10" id="KW-1133">Transmembrane helix</keyword>
<evidence type="ECO:0000256" key="9">
    <source>
        <dbReference type="SAM" id="MobiDB-lite"/>
    </source>
</evidence>
<dbReference type="OrthoDB" id="227596at2"/>
<keyword evidence="10" id="KW-0812">Transmembrane</keyword>
<evidence type="ECO:0000256" key="5">
    <source>
        <dbReference type="ARBA" id="ARBA00022741"/>
    </source>
</evidence>
<dbReference type="EC" id="2.7.13.3" evidence="2"/>
<feature type="transmembrane region" description="Helical" evidence="10">
    <location>
        <begin position="112"/>
        <end position="128"/>
    </location>
</feature>
<dbReference type="AlphaFoldDB" id="A0A2M9C4T3"/>
<dbReference type="CDD" id="cd16917">
    <property type="entry name" value="HATPase_UhpB-NarQ-NarX-like"/>
    <property type="match status" value="1"/>
</dbReference>
<keyword evidence="15" id="KW-1185">Reference proteome</keyword>
<dbReference type="InterPro" id="IPR050482">
    <property type="entry name" value="Sensor_HK_TwoCompSys"/>
</dbReference>
<keyword evidence="8" id="KW-0902">Two-component regulatory system</keyword>
<keyword evidence="10" id="KW-0472">Membrane</keyword>
<comment type="caution">
    <text evidence="14">The sequence shown here is derived from an EMBL/GenBank/DDBJ whole genome shotgun (WGS) entry which is preliminary data.</text>
</comment>
<dbReference type="InterPro" id="IPR011712">
    <property type="entry name" value="Sig_transdc_His_kin_sub3_dim/P"/>
</dbReference>
<dbReference type="Pfam" id="PF02518">
    <property type="entry name" value="HATPase_c"/>
    <property type="match status" value="1"/>
</dbReference>
<comment type="catalytic activity">
    <reaction evidence="1">
        <text>ATP + protein L-histidine = ADP + protein N-phospho-L-histidine.</text>
        <dbReference type="EC" id="2.7.13.3"/>
    </reaction>
</comment>
<feature type="transmembrane region" description="Helical" evidence="10">
    <location>
        <begin position="55"/>
        <end position="78"/>
    </location>
</feature>
<evidence type="ECO:0000256" key="6">
    <source>
        <dbReference type="ARBA" id="ARBA00022777"/>
    </source>
</evidence>
<keyword evidence="4" id="KW-0808">Transferase</keyword>
<accession>A0A2M9C4T3</accession>
<feature type="region of interest" description="Disordered" evidence="9">
    <location>
        <begin position="449"/>
        <end position="468"/>
    </location>
</feature>
<organism evidence="14 15">
    <name type="scientific">Compostimonas suwonensis</name>
    <dbReference type="NCBI Taxonomy" id="1048394"/>
    <lineage>
        <taxon>Bacteria</taxon>
        <taxon>Bacillati</taxon>
        <taxon>Actinomycetota</taxon>
        <taxon>Actinomycetes</taxon>
        <taxon>Micrococcales</taxon>
        <taxon>Microbacteriaceae</taxon>
        <taxon>Compostimonas</taxon>
    </lineage>
</organism>
<dbReference type="Proteomes" id="UP000230161">
    <property type="component" value="Unassembled WGS sequence"/>
</dbReference>
<evidence type="ECO:0000256" key="7">
    <source>
        <dbReference type="ARBA" id="ARBA00022840"/>
    </source>
</evidence>
<dbReference type="GO" id="GO:0046983">
    <property type="term" value="F:protein dimerization activity"/>
    <property type="evidence" value="ECO:0007669"/>
    <property type="project" value="InterPro"/>
</dbReference>
<evidence type="ECO:0000256" key="1">
    <source>
        <dbReference type="ARBA" id="ARBA00000085"/>
    </source>
</evidence>
<evidence type="ECO:0000313" key="14">
    <source>
        <dbReference type="EMBL" id="PJJ65541.1"/>
    </source>
</evidence>
<gene>
    <name evidence="14" type="ORF">CLV54_0574</name>
</gene>
<feature type="transmembrane region" description="Helical" evidence="10">
    <location>
        <begin position="90"/>
        <end position="106"/>
    </location>
</feature>
<keyword evidence="3" id="KW-0597">Phosphoprotein</keyword>
<reference evidence="14 15" key="1">
    <citation type="submission" date="2017-11" db="EMBL/GenBank/DDBJ databases">
        <title>Genomic Encyclopedia of Archaeal and Bacterial Type Strains, Phase II (KMG-II): From Individual Species to Whole Genera.</title>
        <authorList>
            <person name="Goeker M."/>
        </authorList>
    </citation>
    <scope>NUCLEOTIDE SEQUENCE [LARGE SCALE GENOMIC DNA]</scope>
    <source>
        <strain evidence="14 15">DSM 25625</strain>
    </source>
</reference>
<feature type="domain" description="Histidine kinase/HSP90-like ATPase" evidence="11">
    <location>
        <begin position="326"/>
        <end position="414"/>
    </location>
</feature>
<dbReference type="SUPFAM" id="SSF55874">
    <property type="entry name" value="ATPase domain of HSP90 chaperone/DNA topoisomerase II/histidine kinase"/>
    <property type="match status" value="1"/>
</dbReference>
<keyword evidence="7" id="KW-0067">ATP-binding</keyword>
<dbReference type="PANTHER" id="PTHR24421">
    <property type="entry name" value="NITRATE/NITRITE SENSOR PROTEIN NARX-RELATED"/>
    <property type="match status" value="1"/>
</dbReference>
<dbReference type="InterPro" id="IPR055558">
    <property type="entry name" value="DUF7134"/>
</dbReference>
<sequence length="468" mass="48663">MVSSESPTARLAANPAADAAGDLRLPKPPGVIRQFFARHPWLVDWALVVLYYPPAAITILVLSTDVSAGVALLNLVYITGGAAALLFRRALPVLALAVSTVVFLIADPDFSSLAILPFAIALYAVAVYESVRAAWWGFGASSLAVILGTILQSLHKTAPWVGDAGPMIIVMIIATLVGINIGNRKRYVMALLDRAAQLARERDQQAELAAAAERARIARELHDVVAHSLSVIVALSDGAEAIADRDPARSRAAMRRVSDAGRTSLQEMRRLLGVMGGTDDEGGQPLRPQPGMVDLGDLLQTYRSAGLPVRFETEGHTPEEPGLQLVVYRIVQESLTNVLRYASGVSAVVVRVVSTEASIMVSVRDDGTGTAQLSQGLGRGILGMTERAALYGGTLTAGPEPPRGWRVYAAIPLPGGAGAGDGAGETGDADADAPAASAAAAAAEIEAAGAATDVDADVATQTDGKGDE</sequence>
<name>A0A2M9C4T3_9MICO</name>
<dbReference type="Pfam" id="PF23539">
    <property type="entry name" value="DUF7134"/>
    <property type="match status" value="1"/>
</dbReference>
<keyword evidence="5" id="KW-0547">Nucleotide-binding</keyword>
<keyword evidence="6 14" id="KW-0418">Kinase</keyword>
<dbReference type="Gene3D" id="3.30.565.10">
    <property type="entry name" value="Histidine kinase-like ATPase, C-terminal domain"/>
    <property type="match status" value="1"/>
</dbReference>
<dbReference type="PANTHER" id="PTHR24421:SF10">
    <property type="entry name" value="NITRATE_NITRITE SENSOR PROTEIN NARQ"/>
    <property type="match status" value="1"/>
</dbReference>
<dbReference type="InterPro" id="IPR003594">
    <property type="entry name" value="HATPase_dom"/>
</dbReference>
<dbReference type="Pfam" id="PF07730">
    <property type="entry name" value="HisKA_3"/>
    <property type="match status" value="1"/>
</dbReference>
<dbReference type="RefSeq" id="WP_100343423.1">
    <property type="nucleotide sequence ID" value="NZ_PGFB01000001.1"/>
</dbReference>
<dbReference type="InterPro" id="IPR036890">
    <property type="entry name" value="HATPase_C_sf"/>
</dbReference>
<feature type="transmembrane region" description="Helical" evidence="10">
    <location>
        <begin position="135"/>
        <end position="154"/>
    </location>
</feature>